<comment type="caution">
    <text evidence="1">The sequence shown here is derived from an EMBL/GenBank/DDBJ whole genome shotgun (WGS) entry which is preliminary data.</text>
</comment>
<organism evidence="1 2">
    <name type="scientific">Listeria booriae</name>
    <dbReference type="NCBI Taxonomy" id="1552123"/>
    <lineage>
        <taxon>Bacteria</taxon>
        <taxon>Bacillati</taxon>
        <taxon>Bacillota</taxon>
        <taxon>Bacilli</taxon>
        <taxon>Bacillales</taxon>
        <taxon>Listeriaceae</taxon>
        <taxon>Listeria</taxon>
    </lineage>
</organism>
<reference evidence="1 2" key="1">
    <citation type="submission" date="2020-03" db="EMBL/GenBank/DDBJ databases">
        <title>Soil Listeria distribution.</title>
        <authorList>
            <person name="Liao J."/>
            <person name="Wiedmann M."/>
        </authorList>
    </citation>
    <scope>NUCLEOTIDE SEQUENCE [LARGE SCALE GENOMIC DNA]</scope>
    <source>
        <strain evidence="1 2">FSL L7-1833</strain>
    </source>
</reference>
<dbReference type="RefSeq" id="WP_185375212.1">
    <property type="nucleotide sequence ID" value="NZ_JAAROL010000011.1"/>
</dbReference>
<accession>A0A7X0WGN1</accession>
<protein>
    <submittedName>
        <fullName evidence="1">Uncharacterized protein</fullName>
    </submittedName>
</protein>
<name>A0A7X0WGN1_9LIST</name>
<evidence type="ECO:0000313" key="2">
    <source>
        <dbReference type="Proteomes" id="UP000532866"/>
    </source>
</evidence>
<proteinExistence type="predicted"/>
<sequence length="171" mass="19685">MIRNDPPELVKITSSHSLEVIARDYNTAFSEGFDVSTEEISNYLGVSELWITRHLKEGIKYLIINAVARRALAKHGDKRFSKLYTYKKKIFHRKAWQTHLIQHSFIENEDGSLTAAKKLPTSLITCTEAAVKYNVTRKTVYNLLQGRATKYVVYGLKKYSTKEVELLLIDM</sequence>
<dbReference type="AlphaFoldDB" id="A0A7X0WGN1"/>
<dbReference type="Proteomes" id="UP000532866">
    <property type="component" value="Unassembled WGS sequence"/>
</dbReference>
<evidence type="ECO:0000313" key="1">
    <source>
        <dbReference type="EMBL" id="MBC1333509.1"/>
    </source>
</evidence>
<gene>
    <name evidence="1" type="ORF">HB759_16305</name>
</gene>
<dbReference type="EMBL" id="JAAROL010000011">
    <property type="protein sequence ID" value="MBC1333509.1"/>
    <property type="molecule type" value="Genomic_DNA"/>
</dbReference>